<feature type="compositionally biased region" description="Low complexity" evidence="1">
    <location>
        <begin position="171"/>
        <end position="186"/>
    </location>
</feature>
<dbReference type="EMBL" id="JAGSOH010000001">
    <property type="protein sequence ID" value="MBR7824835.1"/>
    <property type="molecule type" value="Genomic_DNA"/>
</dbReference>
<feature type="region of interest" description="Disordered" evidence="1">
    <location>
        <begin position="158"/>
        <end position="186"/>
    </location>
</feature>
<evidence type="ECO:0000256" key="1">
    <source>
        <dbReference type="SAM" id="MobiDB-lite"/>
    </source>
</evidence>
<keyword evidence="4" id="KW-1185">Reference proteome</keyword>
<dbReference type="RefSeq" id="WP_212515977.1">
    <property type="nucleotide sequence ID" value="NZ_JAGSOH010000001.1"/>
</dbReference>
<dbReference type="AlphaFoldDB" id="A0A941IE51"/>
<protein>
    <submittedName>
        <fullName evidence="3">DUF4231 domain-containing protein</fullName>
    </submittedName>
</protein>
<feature type="compositionally biased region" description="Basic and acidic residues" evidence="1">
    <location>
        <begin position="158"/>
        <end position="169"/>
    </location>
</feature>
<evidence type="ECO:0000313" key="4">
    <source>
        <dbReference type="Proteomes" id="UP000676325"/>
    </source>
</evidence>
<gene>
    <name evidence="3" type="ORF">KDK95_00840</name>
</gene>
<proteinExistence type="predicted"/>
<name>A0A941IE51_9ACTN</name>
<comment type="caution">
    <text evidence="3">The sequence shown here is derived from an EMBL/GenBank/DDBJ whole genome shotgun (WGS) entry which is preliminary data.</text>
</comment>
<evidence type="ECO:0000313" key="3">
    <source>
        <dbReference type="EMBL" id="MBR7824835.1"/>
    </source>
</evidence>
<keyword evidence="2" id="KW-1133">Transmembrane helix</keyword>
<sequence length="186" mass="20544">MEQDHGSDAHHDGQDGRWLFVRSEVDRQLEVFARRRRRDKRKAFGLQTATVTLSATVTVLLGLRTSDAARTWLLNIALVLGAAITVLAAMEAFFSHRRMWVLRTVTVRRLESLSRQVAFHMADAGTARADAAALSACLAELDAIIADDVKAWQHLHEAPPEAASRRPYDAPEPTAPAVPEEQAGIE</sequence>
<dbReference type="Proteomes" id="UP000676325">
    <property type="component" value="Unassembled WGS sequence"/>
</dbReference>
<feature type="transmembrane region" description="Helical" evidence="2">
    <location>
        <begin position="72"/>
        <end position="94"/>
    </location>
</feature>
<reference evidence="3" key="1">
    <citation type="submission" date="2021-04" db="EMBL/GenBank/DDBJ databases">
        <title>Genome based classification of Actinospica acidithermotolerans sp. nov., an actinobacterium isolated from an Indonesian hot spring.</title>
        <authorList>
            <person name="Kusuma A.B."/>
            <person name="Putra K.E."/>
            <person name="Nafisah S."/>
            <person name="Loh J."/>
            <person name="Nouioui I."/>
            <person name="Goodfellow M."/>
        </authorList>
    </citation>
    <scope>NUCLEOTIDE SEQUENCE</scope>
    <source>
        <strain evidence="3">MGRD01-02</strain>
    </source>
</reference>
<accession>A0A941IE51</accession>
<keyword evidence="2" id="KW-0472">Membrane</keyword>
<feature type="transmembrane region" description="Helical" evidence="2">
    <location>
        <begin position="44"/>
        <end position="66"/>
    </location>
</feature>
<evidence type="ECO:0000256" key="2">
    <source>
        <dbReference type="SAM" id="Phobius"/>
    </source>
</evidence>
<dbReference type="NCBIfam" id="NF033634">
    <property type="entry name" value="SLATT_1"/>
    <property type="match status" value="1"/>
</dbReference>
<keyword evidence="2" id="KW-0812">Transmembrane</keyword>
<organism evidence="3 4">
    <name type="scientific">Actinospica acidithermotolerans</name>
    <dbReference type="NCBI Taxonomy" id="2828514"/>
    <lineage>
        <taxon>Bacteria</taxon>
        <taxon>Bacillati</taxon>
        <taxon>Actinomycetota</taxon>
        <taxon>Actinomycetes</taxon>
        <taxon>Catenulisporales</taxon>
        <taxon>Actinospicaceae</taxon>
        <taxon>Actinospica</taxon>
    </lineage>
</organism>